<dbReference type="CDD" id="cd00143">
    <property type="entry name" value="PP2Cc"/>
    <property type="match status" value="1"/>
</dbReference>
<keyword evidence="10" id="KW-0472">Membrane</keyword>
<evidence type="ECO:0000256" key="7">
    <source>
        <dbReference type="ARBA" id="ARBA00022912"/>
    </source>
</evidence>
<dbReference type="GO" id="GO:0004722">
    <property type="term" value="F:protein serine/threonine phosphatase activity"/>
    <property type="evidence" value="ECO:0007669"/>
    <property type="project" value="UniProtKB-EC"/>
</dbReference>
<dbReference type="OrthoDB" id="10264738at2759"/>
<proteinExistence type="inferred from homology"/>
<dbReference type="EC" id="3.1.3.16" evidence="3"/>
<sequence>MTSCCSRLYRVPIDDIFRRRRCRRTDCDRGIAVKGCRRRRRCCSSIAIDGPDSIAGVSGLRWGSVEMKGEREEMEDEVVVIQSDGFAYAAVFDGHAGVSSVNFLRDELYGECMAALQGGRLLIERDFGRIKKALEEAFLNADERLLQRYDDGDDDSGSTVTAIFVLNDVMFISHVGDSSAVLSRSGKPFVLTESHRPYGKAAAAIREIKRVKELGGWISDGRICGDISVSRSFGDIRFKRRREEMLKKGVSEGRWSEKFASRVRFKGDLVTALPDVREVGVAAAECEFVILGSDGLWDYVTGADAVGLVRSELRKHGDVQAACEAVARMALERGSQDNVSVVVADFGRTQWQNPNASPEEEYDEGRERAAAVTIGGLASLGIGAWWWWWISTSL</sequence>
<dbReference type="AlphaFoldDB" id="S8DGU0"/>
<keyword evidence="13" id="KW-1185">Reference proteome</keyword>
<keyword evidence="5 9" id="KW-0378">Hydrolase</keyword>
<comment type="similarity">
    <text evidence="9">Belongs to the PP2C family.</text>
</comment>
<evidence type="ECO:0000256" key="9">
    <source>
        <dbReference type="RuleBase" id="RU003465"/>
    </source>
</evidence>
<evidence type="ECO:0000259" key="11">
    <source>
        <dbReference type="PROSITE" id="PS51746"/>
    </source>
</evidence>
<keyword evidence="6" id="KW-0460">Magnesium</keyword>
<protein>
    <recommendedName>
        <fullName evidence="3">protein-serine/threonine phosphatase</fullName>
        <ecNumber evidence="3">3.1.3.16</ecNumber>
    </recommendedName>
</protein>
<name>S8DGU0_9LAMI</name>
<evidence type="ECO:0000256" key="5">
    <source>
        <dbReference type="ARBA" id="ARBA00022801"/>
    </source>
</evidence>
<evidence type="ECO:0000256" key="1">
    <source>
        <dbReference type="ARBA" id="ARBA00001936"/>
    </source>
</evidence>
<dbReference type="Proteomes" id="UP000015453">
    <property type="component" value="Unassembled WGS sequence"/>
</dbReference>
<reference evidence="12 13" key="1">
    <citation type="journal article" date="2013" name="BMC Genomics">
        <title>The miniature genome of a carnivorous plant Genlisea aurea contains a low number of genes and short non-coding sequences.</title>
        <authorList>
            <person name="Leushkin E.V."/>
            <person name="Sutormin R.A."/>
            <person name="Nabieva E.R."/>
            <person name="Penin A.A."/>
            <person name="Kondrashov A.S."/>
            <person name="Logacheva M.D."/>
        </authorList>
    </citation>
    <scope>NUCLEOTIDE SEQUENCE [LARGE SCALE GENOMIC DNA]</scope>
</reference>
<dbReference type="InterPro" id="IPR001932">
    <property type="entry name" value="PPM-type_phosphatase-like_dom"/>
</dbReference>
<evidence type="ECO:0000256" key="2">
    <source>
        <dbReference type="ARBA" id="ARBA00001946"/>
    </source>
</evidence>
<evidence type="ECO:0000256" key="8">
    <source>
        <dbReference type="ARBA" id="ARBA00023211"/>
    </source>
</evidence>
<gene>
    <name evidence="12" type="ORF">M569_12759</name>
</gene>
<keyword evidence="7 9" id="KW-0904">Protein phosphatase</keyword>
<comment type="caution">
    <text evidence="12">The sequence shown here is derived from an EMBL/GenBank/DDBJ whole genome shotgun (WGS) entry which is preliminary data.</text>
</comment>
<dbReference type="InterPro" id="IPR000222">
    <property type="entry name" value="PP2C_BS"/>
</dbReference>
<keyword evidence="8" id="KW-0464">Manganese</keyword>
<organism evidence="12 13">
    <name type="scientific">Genlisea aurea</name>
    <dbReference type="NCBI Taxonomy" id="192259"/>
    <lineage>
        <taxon>Eukaryota</taxon>
        <taxon>Viridiplantae</taxon>
        <taxon>Streptophyta</taxon>
        <taxon>Embryophyta</taxon>
        <taxon>Tracheophyta</taxon>
        <taxon>Spermatophyta</taxon>
        <taxon>Magnoliopsida</taxon>
        <taxon>eudicotyledons</taxon>
        <taxon>Gunneridae</taxon>
        <taxon>Pentapetalae</taxon>
        <taxon>asterids</taxon>
        <taxon>lamiids</taxon>
        <taxon>Lamiales</taxon>
        <taxon>Lentibulariaceae</taxon>
        <taxon>Genlisea</taxon>
    </lineage>
</organism>
<dbReference type="GO" id="GO:0046872">
    <property type="term" value="F:metal ion binding"/>
    <property type="evidence" value="ECO:0007669"/>
    <property type="project" value="UniProtKB-KW"/>
</dbReference>
<dbReference type="PANTHER" id="PTHR13832">
    <property type="entry name" value="PROTEIN PHOSPHATASE 2C"/>
    <property type="match status" value="1"/>
</dbReference>
<keyword evidence="10" id="KW-0812">Transmembrane</keyword>
<dbReference type="EMBL" id="AUSU01006434">
    <property type="protein sequence ID" value="EPS62033.1"/>
    <property type="molecule type" value="Genomic_DNA"/>
</dbReference>
<evidence type="ECO:0000256" key="10">
    <source>
        <dbReference type="SAM" id="Phobius"/>
    </source>
</evidence>
<comment type="cofactor">
    <cofactor evidence="2">
        <name>Mg(2+)</name>
        <dbReference type="ChEBI" id="CHEBI:18420"/>
    </cofactor>
</comment>
<dbReference type="PANTHER" id="PTHR13832:SF589">
    <property type="entry name" value="[PYRUVATE DEHYDROGENASE [ACETYL-TRANSFERRING]]-PHOSPHATASE 2, MITOCHONDRIAL"/>
    <property type="match status" value="1"/>
</dbReference>
<dbReference type="PROSITE" id="PS51746">
    <property type="entry name" value="PPM_2"/>
    <property type="match status" value="1"/>
</dbReference>
<feature type="transmembrane region" description="Helical" evidence="10">
    <location>
        <begin position="369"/>
        <end position="388"/>
    </location>
</feature>
<comment type="cofactor">
    <cofactor evidence="1">
        <name>Mn(2+)</name>
        <dbReference type="ChEBI" id="CHEBI:29035"/>
    </cofactor>
</comment>
<dbReference type="Gene3D" id="3.60.40.10">
    <property type="entry name" value="PPM-type phosphatase domain"/>
    <property type="match status" value="1"/>
</dbReference>
<dbReference type="SUPFAM" id="SSF81606">
    <property type="entry name" value="PP2C-like"/>
    <property type="match status" value="1"/>
</dbReference>
<feature type="domain" description="PPM-type phosphatase" evidence="11">
    <location>
        <begin position="61"/>
        <end position="346"/>
    </location>
</feature>
<evidence type="ECO:0000256" key="6">
    <source>
        <dbReference type="ARBA" id="ARBA00022842"/>
    </source>
</evidence>
<dbReference type="InterPro" id="IPR015655">
    <property type="entry name" value="PP2C"/>
</dbReference>
<evidence type="ECO:0000313" key="12">
    <source>
        <dbReference type="EMBL" id="EPS62033.1"/>
    </source>
</evidence>
<evidence type="ECO:0000256" key="4">
    <source>
        <dbReference type="ARBA" id="ARBA00022723"/>
    </source>
</evidence>
<evidence type="ECO:0000313" key="13">
    <source>
        <dbReference type="Proteomes" id="UP000015453"/>
    </source>
</evidence>
<dbReference type="Pfam" id="PF00481">
    <property type="entry name" value="PP2C"/>
    <property type="match status" value="1"/>
</dbReference>
<keyword evidence="4" id="KW-0479">Metal-binding</keyword>
<dbReference type="InterPro" id="IPR036457">
    <property type="entry name" value="PPM-type-like_dom_sf"/>
</dbReference>
<keyword evidence="10" id="KW-1133">Transmembrane helix</keyword>
<dbReference type="PROSITE" id="PS01032">
    <property type="entry name" value="PPM_1"/>
    <property type="match status" value="1"/>
</dbReference>
<dbReference type="SMART" id="SM00332">
    <property type="entry name" value="PP2Cc"/>
    <property type="match status" value="1"/>
</dbReference>
<evidence type="ECO:0000256" key="3">
    <source>
        <dbReference type="ARBA" id="ARBA00013081"/>
    </source>
</evidence>
<accession>S8DGU0</accession>